<keyword evidence="2" id="KW-0479">Metal-binding</keyword>
<dbReference type="PANTHER" id="PTHR46317:SF1">
    <property type="entry name" value="HYDROLASE, TATD FAMILY"/>
    <property type="match status" value="1"/>
</dbReference>
<evidence type="ECO:0000313" key="6">
    <source>
        <dbReference type="EMBL" id="KJE97780.1"/>
    </source>
</evidence>
<dbReference type="AlphaFoldDB" id="A0A0D2WXA8"/>
<dbReference type="SUPFAM" id="SSF51556">
    <property type="entry name" value="Metallo-dependent hydrolases"/>
    <property type="match status" value="1"/>
</dbReference>
<dbReference type="Pfam" id="PF01026">
    <property type="entry name" value="TatD_DNase"/>
    <property type="match status" value="1"/>
</dbReference>
<dbReference type="PhylomeDB" id="A0A0D2WXA8"/>
<proteinExistence type="inferred from homology"/>
<dbReference type="PANTHER" id="PTHR46317">
    <property type="entry name" value="HYDROLASE OF PHP SUPERFAMILY-RELATED PROTEIN"/>
    <property type="match status" value="1"/>
</dbReference>
<evidence type="ECO:0000256" key="2">
    <source>
        <dbReference type="ARBA" id="ARBA00022723"/>
    </source>
</evidence>
<name>A0A0D2WXA8_CAPO3</name>
<dbReference type="InterPro" id="IPR018228">
    <property type="entry name" value="DNase_TatD-rel_CS"/>
</dbReference>
<dbReference type="GO" id="GO:0016788">
    <property type="term" value="F:hydrolase activity, acting on ester bonds"/>
    <property type="evidence" value="ECO:0007669"/>
    <property type="project" value="InterPro"/>
</dbReference>
<organism evidence="6 7">
    <name type="scientific">Capsaspora owczarzaki (strain ATCC 30864)</name>
    <dbReference type="NCBI Taxonomy" id="595528"/>
    <lineage>
        <taxon>Eukaryota</taxon>
        <taxon>Filasterea</taxon>
        <taxon>Capsaspora</taxon>
    </lineage>
</organism>
<dbReference type="CDD" id="cd01310">
    <property type="entry name" value="TatD_DNAse"/>
    <property type="match status" value="1"/>
</dbReference>
<dbReference type="eggNOG" id="KOG3020">
    <property type="taxonomic scope" value="Eukaryota"/>
</dbReference>
<feature type="region of interest" description="Disordered" evidence="5">
    <location>
        <begin position="268"/>
        <end position="348"/>
    </location>
</feature>
<comment type="function">
    <text evidence="4">Exhibits 3'-exonuclease activities and apurinic/apyrimidinic (AP) endonuclease (in vitro). Show preferential AP endonuclease activity on double-stranded DNA substrates and 3'- exonuclease activity on single-stranded DNA.</text>
</comment>
<gene>
    <name evidence="6" type="ORF">CAOG_007880</name>
</gene>
<accession>A0A0D2WXA8</accession>
<reference evidence="7" key="1">
    <citation type="submission" date="2011-02" db="EMBL/GenBank/DDBJ databases">
        <title>The Genome Sequence of Capsaspora owczarzaki ATCC 30864.</title>
        <authorList>
            <person name="Russ C."/>
            <person name="Cuomo C."/>
            <person name="Burger G."/>
            <person name="Gray M.W."/>
            <person name="Holland P.W.H."/>
            <person name="King N."/>
            <person name="Lang F.B.F."/>
            <person name="Roger A.J."/>
            <person name="Ruiz-Trillo I."/>
            <person name="Young S.K."/>
            <person name="Zeng Q."/>
            <person name="Gargeya S."/>
            <person name="Alvarado L."/>
            <person name="Berlin A."/>
            <person name="Chapman S.B."/>
            <person name="Chen Z."/>
            <person name="Freedman E."/>
            <person name="Gellesch M."/>
            <person name="Goldberg J."/>
            <person name="Griggs A."/>
            <person name="Gujja S."/>
            <person name="Heilman E."/>
            <person name="Heiman D."/>
            <person name="Howarth C."/>
            <person name="Mehta T."/>
            <person name="Neiman D."/>
            <person name="Pearson M."/>
            <person name="Roberts A."/>
            <person name="Saif S."/>
            <person name="Shea T."/>
            <person name="Shenoy N."/>
            <person name="Sisk P."/>
            <person name="Stolte C."/>
            <person name="Sykes S."/>
            <person name="White J."/>
            <person name="Yandava C."/>
            <person name="Haas B."/>
            <person name="Nusbaum C."/>
            <person name="Birren B."/>
        </authorList>
    </citation>
    <scope>NUCLEOTIDE SEQUENCE</scope>
    <source>
        <strain evidence="7">ATCC 30864</strain>
    </source>
</reference>
<dbReference type="GO" id="GO:0046872">
    <property type="term" value="F:metal ion binding"/>
    <property type="evidence" value="ECO:0007669"/>
    <property type="project" value="UniProtKB-KW"/>
</dbReference>
<dbReference type="PROSITE" id="PS01091">
    <property type="entry name" value="TATD_3"/>
    <property type="match status" value="1"/>
</dbReference>
<dbReference type="OrthoDB" id="413993at2759"/>
<evidence type="ECO:0000256" key="5">
    <source>
        <dbReference type="SAM" id="MobiDB-lite"/>
    </source>
</evidence>
<dbReference type="Proteomes" id="UP000008743">
    <property type="component" value="Unassembled WGS sequence"/>
</dbReference>
<dbReference type="Gene3D" id="3.20.20.140">
    <property type="entry name" value="Metal-dependent hydrolases"/>
    <property type="match status" value="1"/>
</dbReference>
<protein>
    <submittedName>
        <fullName evidence="6">TatD DNase domain containing 3</fullName>
    </submittedName>
</protein>
<dbReference type="InterPro" id="IPR001130">
    <property type="entry name" value="TatD-like"/>
</dbReference>
<feature type="compositionally biased region" description="Low complexity" evidence="5">
    <location>
        <begin position="288"/>
        <end position="334"/>
    </location>
</feature>
<dbReference type="EMBL" id="KE346375">
    <property type="protein sequence ID" value="KJE97780.1"/>
    <property type="molecule type" value="Genomic_DNA"/>
</dbReference>
<evidence type="ECO:0000256" key="4">
    <source>
        <dbReference type="ARBA" id="ARBA00093287"/>
    </source>
</evidence>
<comment type="similarity">
    <text evidence="1">Belongs to the metallo-dependent hydrolases superfamily. TatD-type hydrolase family.</text>
</comment>
<sequence>MLRLVDAHVHLAYPDFAHDAASVVERAKAHGVAAALCVSVNHHDAPRVLELAAAHPEFAAPCLGIHPVQHEESGVPRPVRPEETAAMMVLLEKHADVLVAVGEIGLDYSPWILRGEDYRLKKLEPTAEIVTVESSTAASADPNERERIAKANQIAAFREQVLFAKAHGLPVNVHSRNAGKYVVEMLAELQADKVLLHAFDGSAAVAKRAVALGYCFSVPPNVVRSPHFQQVVATIPIENLLLETDAPALAPLPKPAAAAGADASAGDCCGAPASSSQADNVKAEEAVASQSGSSPATATTTATSSSSSSLASSSKGKGSSSGKASSKASKASAAPPLAFDDLVPPVPDPARNEPANVYLSAQAVARIKNIPVEEVVRITTANAIRIFPKLARLLA</sequence>
<dbReference type="STRING" id="595528.A0A0D2WXA8"/>
<dbReference type="InParanoid" id="A0A0D2WXA8"/>
<evidence type="ECO:0000256" key="1">
    <source>
        <dbReference type="ARBA" id="ARBA00009275"/>
    </source>
</evidence>
<keyword evidence="3" id="KW-0378">Hydrolase</keyword>
<keyword evidence="7" id="KW-1185">Reference proteome</keyword>
<evidence type="ECO:0000256" key="3">
    <source>
        <dbReference type="ARBA" id="ARBA00022801"/>
    </source>
</evidence>
<dbReference type="InterPro" id="IPR032466">
    <property type="entry name" value="Metal_Hydrolase"/>
</dbReference>
<evidence type="ECO:0000313" key="7">
    <source>
        <dbReference type="Proteomes" id="UP000008743"/>
    </source>
</evidence>
<dbReference type="RefSeq" id="XP_004342965.1">
    <property type="nucleotide sequence ID" value="XM_004342915.2"/>
</dbReference>